<dbReference type="RefSeq" id="WP_136852446.1">
    <property type="nucleotide sequence ID" value="NZ_SWCI01000003.1"/>
</dbReference>
<dbReference type="InterPro" id="IPR038672">
    <property type="entry name" value="CpcT/CpeT_sf"/>
</dbReference>
<accession>A0A4U1BFK4</accession>
<gene>
    <name evidence="4" type="ORF">FCL40_07020</name>
</gene>
<dbReference type="EMBL" id="SWCI01000003">
    <property type="protein sequence ID" value="TKB49897.1"/>
    <property type="molecule type" value="Genomic_DNA"/>
</dbReference>
<reference evidence="4 5" key="1">
    <citation type="submission" date="2019-04" db="EMBL/GenBank/DDBJ databases">
        <authorList>
            <person name="Hwang J.C."/>
        </authorList>
    </citation>
    <scope>NUCLEOTIDE SEQUENCE [LARGE SCALE GENOMIC DNA]</scope>
    <source>
        <strain evidence="4 5">IMCC35001</strain>
    </source>
</reference>
<keyword evidence="5" id="KW-1185">Reference proteome</keyword>
<evidence type="ECO:0000256" key="2">
    <source>
        <dbReference type="ARBA" id="ARBA00023239"/>
    </source>
</evidence>
<name>A0A4U1BFK4_9GAMM</name>
<evidence type="ECO:0008006" key="6">
    <source>
        <dbReference type="Google" id="ProtNLM"/>
    </source>
</evidence>
<dbReference type="InterPro" id="IPR010404">
    <property type="entry name" value="CpcT/CpeT"/>
</dbReference>
<feature type="chain" id="PRO_5020988300" description="CpeT/CpcT family" evidence="3">
    <location>
        <begin position="20"/>
        <end position="203"/>
    </location>
</feature>
<evidence type="ECO:0000256" key="1">
    <source>
        <dbReference type="ARBA" id="ARBA00008206"/>
    </source>
</evidence>
<dbReference type="CDD" id="cd16338">
    <property type="entry name" value="CpcT"/>
    <property type="match status" value="1"/>
</dbReference>
<evidence type="ECO:0000313" key="5">
    <source>
        <dbReference type="Proteomes" id="UP000305674"/>
    </source>
</evidence>
<evidence type="ECO:0000256" key="3">
    <source>
        <dbReference type="SAM" id="SignalP"/>
    </source>
</evidence>
<keyword evidence="3" id="KW-0732">Signal</keyword>
<organism evidence="4 5">
    <name type="scientific">Ferrimonas sediminicola</name>
    <dbReference type="NCBI Taxonomy" id="2569538"/>
    <lineage>
        <taxon>Bacteria</taxon>
        <taxon>Pseudomonadati</taxon>
        <taxon>Pseudomonadota</taxon>
        <taxon>Gammaproteobacteria</taxon>
        <taxon>Alteromonadales</taxon>
        <taxon>Ferrimonadaceae</taxon>
        <taxon>Ferrimonas</taxon>
    </lineage>
</organism>
<dbReference type="Gene3D" id="2.40.128.590">
    <property type="entry name" value="CpcT/CpeT domain"/>
    <property type="match status" value="1"/>
</dbReference>
<dbReference type="PANTHER" id="PTHR35137">
    <property type="entry name" value="CHROMOPHORE LYASE CRL, CHLOROPLASTIC"/>
    <property type="match status" value="1"/>
</dbReference>
<dbReference type="AlphaFoldDB" id="A0A4U1BFK4"/>
<dbReference type="OrthoDB" id="5589884at2"/>
<dbReference type="GO" id="GO:0016829">
    <property type="term" value="F:lyase activity"/>
    <property type="evidence" value="ECO:0007669"/>
    <property type="project" value="UniProtKB-KW"/>
</dbReference>
<proteinExistence type="inferred from homology"/>
<feature type="signal peptide" evidence="3">
    <location>
        <begin position="1"/>
        <end position="19"/>
    </location>
</feature>
<protein>
    <recommendedName>
        <fullName evidence="6">CpeT/CpcT family</fullName>
    </recommendedName>
</protein>
<sequence>MRLSAPLLLLLALAPCVHGEEATERLASWMSGNYSSASQSRELHNYFNLNLHIVPIWPERRDGPWLYTEHASVKRPERPFRQRVLRLQPAPTGVLLHLYELPDPRRFAGAWRVKIPLNGLTPSDLLPRPGCNLLLTYDGQTQGYSGRTDAGSCANRMYGASYAQTDLEIYADRIIRWTKGYDDQGRQLWGAALGGYRFEKGRY</sequence>
<keyword evidence="2" id="KW-0456">Lyase</keyword>
<comment type="caution">
    <text evidence="4">The sequence shown here is derived from an EMBL/GenBank/DDBJ whole genome shotgun (WGS) entry which is preliminary data.</text>
</comment>
<dbReference type="Proteomes" id="UP000305674">
    <property type="component" value="Unassembled WGS sequence"/>
</dbReference>
<dbReference type="Pfam" id="PF06206">
    <property type="entry name" value="CpeT"/>
    <property type="match status" value="1"/>
</dbReference>
<evidence type="ECO:0000313" key="4">
    <source>
        <dbReference type="EMBL" id="TKB49897.1"/>
    </source>
</evidence>
<dbReference type="PANTHER" id="PTHR35137:SF1">
    <property type="entry name" value="CHROMOPHORE LYASE CRL, CHLOROPLASTIC"/>
    <property type="match status" value="1"/>
</dbReference>
<comment type="similarity">
    <text evidence="1">Belongs to the CpcT/CpeT biliprotein lyase family.</text>
</comment>